<dbReference type="EMBL" id="JAGEUA010000047">
    <property type="protein sequence ID" value="KAL0961611.1"/>
    <property type="molecule type" value="Genomic_DNA"/>
</dbReference>
<comment type="caution">
    <text evidence="2">The sequence shown here is derived from an EMBL/GenBank/DDBJ whole genome shotgun (WGS) entry which is preliminary data.</text>
</comment>
<proteinExistence type="predicted"/>
<name>A0ABD0WB93_UMBPY</name>
<accession>A0ABD0WB93</accession>
<protein>
    <submittedName>
        <fullName evidence="2">Uncharacterized protein</fullName>
    </submittedName>
</protein>
<dbReference type="Proteomes" id="UP001557470">
    <property type="component" value="Unassembled WGS sequence"/>
</dbReference>
<organism evidence="2 3">
    <name type="scientific">Umbra pygmaea</name>
    <name type="common">Eastern mudminnow</name>
    <dbReference type="NCBI Taxonomy" id="75934"/>
    <lineage>
        <taxon>Eukaryota</taxon>
        <taxon>Metazoa</taxon>
        <taxon>Chordata</taxon>
        <taxon>Craniata</taxon>
        <taxon>Vertebrata</taxon>
        <taxon>Euteleostomi</taxon>
        <taxon>Actinopterygii</taxon>
        <taxon>Neopterygii</taxon>
        <taxon>Teleostei</taxon>
        <taxon>Protacanthopterygii</taxon>
        <taxon>Esociformes</taxon>
        <taxon>Umbridae</taxon>
        <taxon>Umbra</taxon>
    </lineage>
</organism>
<sequence length="85" mass="8916">MAFTSTVFRSGAVGGAGVGQSKPVTSARVFPSFARNDSNVDWKPSTSICGLVSASQPLHKLLAVVPIYICKTRPSKFCSQVLGSI</sequence>
<dbReference type="AlphaFoldDB" id="A0ABD0WB93"/>
<evidence type="ECO:0000256" key="1">
    <source>
        <dbReference type="SAM" id="MobiDB-lite"/>
    </source>
</evidence>
<evidence type="ECO:0000313" key="3">
    <source>
        <dbReference type="Proteomes" id="UP001557470"/>
    </source>
</evidence>
<keyword evidence="3" id="KW-1185">Reference proteome</keyword>
<gene>
    <name evidence="2" type="ORF">UPYG_G00354170</name>
</gene>
<feature type="region of interest" description="Disordered" evidence="1">
    <location>
        <begin position="1"/>
        <end position="23"/>
    </location>
</feature>
<reference evidence="2 3" key="1">
    <citation type="submission" date="2024-06" db="EMBL/GenBank/DDBJ databases">
        <authorList>
            <person name="Pan Q."/>
            <person name="Wen M."/>
            <person name="Jouanno E."/>
            <person name="Zahm M."/>
            <person name="Klopp C."/>
            <person name="Cabau C."/>
            <person name="Louis A."/>
            <person name="Berthelot C."/>
            <person name="Parey E."/>
            <person name="Roest Crollius H."/>
            <person name="Montfort J."/>
            <person name="Robinson-Rechavi M."/>
            <person name="Bouchez O."/>
            <person name="Lampietro C."/>
            <person name="Lopez Roques C."/>
            <person name="Donnadieu C."/>
            <person name="Postlethwait J."/>
            <person name="Bobe J."/>
            <person name="Verreycken H."/>
            <person name="Guiguen Y."/>
        </authorList>
    </citation>
    <scope>NUCLEOTIDE SEQUENCE [LARGE SCALE GENOMIC DNA]</scope>
    <source>
        <strain evidence="2">Up_M1</strain>
        <tissue evidence="2">Testis</tissue>
    </source>
</reference>
<evidence type="ECO:0000313" key="2">
    <source>
        <dbReference type="EMBL" id="KAL0961611.1"/>
    </source>
</evidence>